<dbReference type="Proteomes" id="UP001350005">
    <property type="component" value="Unassembled WGS sequence"/>
</dbReference>
<feature type="coiled-coil region" evidence="1">
    <location>
        <begin position="12"/>
        <end position="39"/>
    </location>
</feature>
<organism evidence="2 3">
    <name type="scientific">Chryseobacterium arthrosphaerae</name>
    <dbReference type="NCBI Taxonomy" id="651561"/>
    <lineage>
        <taxon>Bacteria</taxon>
        <taxon>Pseudomonadati</taxon>
        <taxon>Bacteroidota</taxon>
        <taxon>Flavobacteriia</taxon>
        <taxon>Flavobacteriales</taxon>
        <taxon>Weeksellaceae</taxon>
        <taxon>Chryseobacterium group</taxon>
        <taxon>Chryseobacterium</taxon>
    </lineage>
</organism>
<proteinExistence type="predicted"/>
<reference evidence="2 3" key="1">
    <citation type="submission" date="2024-01" db="EMBL/GenBank/DDBJ databases">
        <title>Whole genome of Chryseobacterium arthrosphaerae NNCa 2741.</title>
        <authorList>
            <person name="Boriskina E.V."/>
            <person name="Gordinskaya N.A."/>
            <person name="Kropotov V.S."/>
            <person name="Alekseeva A.E."/>
            <person name="Makhova M.A."/>
            <person name="Kryazhev D.V."/>
            <person name="Shkurkina I.S."/>
        </authorList>
    </citation>
    <scope>NUCLEOTIDE SEQUENCE [LARGE SCALE GENOMIC DNA]</scope>
    <source>
        <strain evidence="2 3">NNCa 2741</strain>
    </source>
</reference>
<accession>A0ABU7QUC0</accession>
<dbReference type="EMBL" id="JAZGJU010000002">
    <property type="protein sequence ID" value="MEE6126015.1"/>
    <property type="molecule type" value="Genomic_DNA"/>
</dbReference>
<name>A0ABU7QUC0_9FLAO</name>
<dbReference type="RefSeq" id="WP_330937241.1">
    <property type="nucleotide sequence ID" value="NZ_JAZGJU010000002.1"/>
</dbReference>
<comment type="caution">
    <text evidence="2">The sequence shown here is derived from an EMBL/GenBank/DDBJ whole genome shotgun (WGS) entry which is preliminary data.</text>
</comment>
<evidence type="ECO:0000256" key="1">
    <source>
        <dbReference type="SAM" id="Coils"/>
    </source>
</evidence>
<evidence type="ECO:0000313" key="2">
    <source>
        <dbReference type="EMBL" id="MEE6126015.1"/>
    </source>
</evidence>
<protein>
    <submittedName>
        <fullName evidence="2">Uncharacterized protein</fullName>
    </submittedName>
</protein>
<evidence type="ECO:0000313" key="3">
    <source>
        <dbReference type="Proteomes" id="UP001350005"/>
    </source>
</evidence>
<gene>
    <name evidence="2" type="ORF">V2E39_01300</name>
</gene>
<sequence>MNIRFETVNEIRAEEEIVKKMLDEAHERLKEEMTKKLETIQHVFLNETVVVTIDYEKSKASISVENAHPDRIPIIRDAVNSLA</sequence>
<keyword evidence="3" id="KW-1185">Reference proteome</keyword>
<keyword evidence="1" id="KW-0175">Coiled coil</keyword>